<dbReference type="Gene3D" id="3.90.245.10">
    <property type="entry name" value="Ribonucleoside hydrolase-like"/>
    <property type="match status" value="1"/>
</dbReference>
<dbReference type="KEGG" id="psic:J4E96_10745"/>
<dbReference type="RefSeq" id="WP_227422114.1">
    <property type="nucleotide sequence ID" value="NZ_CP071868.1"/>
</dbReference>
<keyword evidence="5" id="KW-1185">Reference proteome</keyword>
<dbReference type="InterPro" id="IPR023186">
    <property type="entry name" value="IUNH"/>
</dbReference>
<dbReference type="GO" id="GO:0008477">
    <property type="term" value="F:purine nucleosidase activity"/>
    <property type="evidence" value="ECO:0007669"/>
    <property type="project" value="TreeGrafter"/>
</dbReference>
<dbReference type="Proteomes" id="UP000663937">
    <property type="component" value="Chromosome"/>
</dbReference>
<name>A0A8A4Z7V1_9MICO</name>
<reference evidence="4" key="1">
    <citation type="submission" date="2021-03" db="EMBL/GenBank/DDBJ databases">
        <title>Pengzhenrongella sicca gen. nov., sp. nov., a new member of suborder Micrococcineae isolated from High-Arctic tundra soil.</title>
        <authorList>
            <person name="Peng F."/>
        </authorList>
    </citation>
    <scope>NUCLEOTIDE SEQUENCE</scope>
    <source>
        <strain evidence="4">LRZ-2</strain>
    </source>
</reference>
<evidence type="ECO:0000313" key="4">
    <source>
        <dbReference type="EMBL" id="QTE27894.1"/>
    </source>
</evidence>
<evidence type="ECO:0000313" key="5">
    <source>
        <dbReference type="Proteomes" id="UP000663937"/>
    </source>
</evidence>
<dbReference type="Pfam" id="PF01156">
    <property type="entry name" value="IU_nuc_hydro"/>
    <property type="match status" value="1"/>
</dbReference>
<dbReference type="GO" id="GO:0006152">
    <property type="term" value="P:purine nucleoside catabolic process"/>
    <property type="evidence" value="ECO:0007669"/>
    <property type="project" value="TreeGrafter"/>
</dbReference>
<evidence type="ECO:0000256" key="1">
    <source>
        <dbReference type="ARBA" id="ARBA00022801"/>
    </source>
</evidence>
<evidence type="ECO:0000259" key="3">
    <source>
        <dbReference type="Pfam" id="PF01156"/>
    </source>
</evidence>
<dbReference type="InterPro" id="IPR036452">
    <property type="entry name" value="Ribo_hydro-like"/>
</dbReference>
<dbReference type="EMBL" id="CP071868">
    <property type="protein sequence ID" value="QTE27894.1"/>
    <property type="molecule type" value="Genomic_DNA"/>
</dbReference>
<dbReference type="InterPro" id="IPR001910">
    <property type="entry name" value="Inosine/uridine_hydrolase_dom"/>
</dbReference>
<sequence length="286" mass="30422">MPPAHRLIICTDAKNEADDQFAIVHALLTSTLDVRGIVPSHFGRPGSMVASREEVHLLLELLGTAVVVADGSPHALPAAETPVPSAGARLIVAQARAESSRLYVAVLGPLTDVASAILAEPSLRERDVVVVWVGGPPYEGVPAYAPEFNLINDVAAANVVLQSGLEVWQIPMPVYTMVGVGHAELEERLRGTGPVGDYLVDQLVAFNATVDYGPMDFRSLGDSPAIGAVMNPAAGRWSIRAAPRFTATGELAAGDPGRTVRVCESFDTRWLLEDMFAKLRSAEPRS</sequence>
<proteinExistence type="predicted"/>
<dbReference type="PANTHER" id="PTHR12304">
    <property type="entry name" value="INOSINE-URIDINE PREFERRING NUCLEOSIDE HYDROLASE"/>
    <property type="match status" value="1"/>
</dbReference>
<gene>
    <name evidence="4" type="ORF">J4E96_10745</name>
</gene>
<protein>
    <submittedName>
        <fullName evidence="4">Nucleoside hydrolase</fullName>
    </submittedName>
</protein>
<dbReference type="GO" id="GO:0005829">
    <property type="term" value="C:cytosol"/>
    <property type="evidence" value="ECO:0007669"/>
    <property type="project" value="TreeGrafter"/>
</dbReference>
<dbReference type="AlphaFoldDB" id="A0A8A4Z7V1"/>
<keyword evidence="1 4" id="KW-0378">Hydrolase</keyword>
<accession>A0A8A4Z7V1</accession>
<dbReference type="PANTHER" id="PTHR12304:SF4">
    <property type="entry name" value="URIDINE NUCLEOSIDASE"/>
    <property type="match status" value="1"/>
</dbReference>
<organism evidence="4 5">
    <name type="scientific">Pengzhenrongella sicca</name>
    <dbReference type="NCBI Taxonomy" id="2819238"/>
    <lineage>
        <taxon>Bacteria</taxon>
        <taxon>Bacillati</taxon>
        <taxon>Actinomycetota</taxon>
        <taxon>Actinomycetes</taxon>
        <taxon>Micrococcales</taxon>
        <taxon>Pengzhenrongella</taxon>
    </lineage>
</organism>
<feature type="domain" description="Inosine/uridine-preferring nucleoside hydrolase" evidence="3">
    <location>
        <begin position="8"/>
        <end position="267"/>
    </location>
</feature>
<evidence type="ECO:0000256" key="2">
    <source>
        <dbReference type="ARBA" id="ARBA00023295"/>
    </source>
</evidence>
<dbReference type="SUPFAM" id="SSF53590">
    <property type="entry name" value="Nucleoside hydrolase"/>
    <property type="match status" value="1"/>
</dbReference>
<keyword evidence="2" id="KW-0326">Glycosidase</keyword>